<dbReference type="Proteomes" id="UP000094329">
    <property type="component" value="Unassembled WGS sequence"/>
</dbReference>
<sequence>MSWFERLLSTLEQGVFSLLTTVILLYGVAGVMYLLQVIGSHFTVFIAPDFGRALLIAFGLVFLSAFVGLWVNSKGISSGK</sequence>
<keyword evidence="1" id="KW-0812">Transmembrane</keyword>
<evidence type="ECO:0000256" key="1">
    <source>
        <dbReference type="SAM" id="Phobius"/>
    </source>
</evidence>
<gene>
    <name evidence="2" type="ORF">BGC07_15505</name>
</gene>
<dbReference type="RefSeq" id="WP_069313977.1">
    <property type="nucleotide sequence ID" value="NZ_MDTU01000002.1"/>
</dbReference>
<feature type="transmembrane region" description="Helical" evidence="1">
    <location>
        <begin position="15"/>
        <end position="38"/>
    </location>
</feature>
<reference evidence="2 3" key="1">
    <citation type="submission" date="2016-08" db="EMBL/GenBank/DDBJ databases">
        <title>Draft genome sequence of Candidatus Piscirickettsia litoralis, from seawater.</title>
        <authorList>
            <person name="Wan X."/>
            <person name="Lee A.J."/>
            <person name="Hou S."/>
            <person name="Donachie S.P."/>
        </authorList>
    </citation>
    <scope>NUCLEOTIDE SEQUENCE [LARGE SCALE GENOMIC DNA]</scope>
    <source>
        <strain evidence="2 3">Y2</strain>
    </source>
</reference>
<protein>
    <submittedName>
        <fullName evidence="2">Uncharacterized protein</fullName>
    </submittedName>
</protein>
<evidence type="ECO:0000313" key="2">
    <source>
        <dbReference type="EMBL" id="ODN41512.1"/>
    </source>
</evidence>
<proteinExistence type="predicted"/>
<keyword evidence="1" id="KW-0472">Membrane</keyword>
<organism evidence="2 3">
    <name type="scientific">Piscirickettsia litoralis</name>
    <dbReference type="NCBI Taxonomy" id="1891921"/>
    <lineage>
        <taxon>Bacteria</taxon>
        <taxon>Pseudomonadati</taxon>
        <taxon>Pseudomonadota</taxon>
        <taxon>Gammaproteobacteria</taxon>
        <taxon>Thiotrichales</taxon>
        <taxon>Piscirickettsiaceae</taxon>
        <taxon>Piscirickettsia</taxon>
    </lineage>
</organism>
<dbReference type="EMBL" id="MDTU01000002">
    <property type="protein sequence ID" value="ODN41512.1"/>
    <property type="molecule type" value="Genomic_DNA"/>
</dbReference>
<name>A0ABX2ZZR0_9GAMM</name>
<comment type="caution">
    <text evidence="2">The sequence shown here is derived from an EMBL/GenBank/DDBJ whole genome shotgun (WGS) entry which is preliminary data.</text>
</comment>
<keyword evidence="1" id="KW-1133">Transmembrane helix</keyword>
<feature type="transmembrane region" description="Helical" evidence="1">
    <location>
        <begin position="50"/>
        <end position="71"/>
    </location>
</feature>
<accession>A0ABX2ZZR0</accession>
<evidence type="ECO:0000313" key="3">
    <source>
        <dbReference type="Proteomes" id="UP000094329"/>
    </source>
</evidence>
<keyword evidence="3" id="KW-1185">Reference proteome</keyword>